<dbReference type="Gramene" id="ABO97303">
    <property type="protein sequence ID" value="ABO97303"/>
    <property type="gene ID" value="OSTLU_93071"/>
</dbReference>
<reference evidence="1 2" key="1">
    <citation type="journal article" date="2007" name="Proc. Natl. Acad. Sci. U.S.A.">
        <title>The tiny eukaryote Ostreococcus provides genomic insights into the paradox of plankton speciation.</title>
        <authorList>
            <person name="Palenik B."/>
            <person name="Grimwood J."/>
            <person name="Aerts A."/>
            <person name="Rouze P."/>
            <person name="Salamov A."/>
            <person name="Putnam N."/>
            <person name="Dupont C."/>
            <person name="Jorgensen R."/>
            <person name="Derelle E."/>
            <person name="Rombauts S."/>
            <person name="Zhou K."/>
            <person name="Otillar R."/>
            <person name="Merchant S.S."/>
            <person name="Podell S."/>
            <person name="Gaasterland T."/>
            <person name="Napoli C."/>
            <person name="Gendler K."/>
            <person name="Manuell A."/>
            <person name="Tai V."/>
            <person name="Vallon O."/>
            <person name="Piganeau G."/>
            <person name="Jancek S."/>
            <person name="Heijde M."/>
            <person name="Jabbari K."/>
            <person name="Bowler C."/>
            <person name="Lohr M."/>
            <person name="Robbens S."/>
            <person name="Werner G."/>
            <person name="Dubchak I."/>
            <person name="Pazour G.J."/>
            <person name="Ren Q."/>
            <person name="Paulsen I."/>
            <person name="Delwiche C."/>
            <person name="Schmutz J."/>
            <person name="Rokhsar D."/>
            <person name="Van de Peer Y."/>
            <person name="Moreau H."/>
            <person name="Grigoriev I.V."/>
        </authorList>
    </citation>
    <scope>NUCLEOTIDE SEQUENCE [LARGE SCALE GENOMIC DNA]</scope>
    <source>
        <strain evidence="1 2">CCE9901</strain>
    </source>
</reference>
<organism evidence="1 2">
    <name type="scientific">Ostreococcus lucimarinus (strain CCE9901)</name>
    <dbReference type="NCBI Taxonomy" id="436017"/>
    <lineage>
        <taxon>Eukaryota</taxon>
        <taxon>Viridiplantae</taxon>
        <taxon>Chlorophyta</taxon>
        <taxon>Mamiellophyceae</taxon>
        <taxon>Mamiellales</taxon>
        <taxon>Bathycoccaceae</taxon>
        <taxon>Ostreococcus</taxon>
    </lineage>
</organism>
<evidence type="ECO:0000313" key="2">
    <source>
        <dbReference type="Proteomes" id="UP000001568"/>
    </source>
</evidence>
<sequence>MERECTSTESRQGFVKVAAMSFDTPFTSNKCTFGGSTPIDATCMCFDRSSRCEKFSPSSRRKCEFDIRRPRCAWFRVKLIPLVIRDRIITGVERDARLTLRWRARGVRIEII</sequence>
<dbReference type="EMBL" id="CP000587">
    <property type="protein sequence ID" value="ABO97303.1"/>
    <property type="molecule type" value="Genomic_DNA"/>
</dbReference>
<keyword evidence="2" id="KW-1185">Reference proteome</keyword>
<accession>A4S0N7</accession>
<dbReference type="KEGG" id="olu:OSTLU_93071"/>
<name>A4S0N7_OSTLU</name>
<dbReference type="AlphaFoldDB" id="A4S0N7"/>
<dbReference type="GeneID" id="5002798"/>
<protein>
    <submittedName>
        <fullName evidence="1">Uncharacterized protein</fullName>
    </submittedName>
</protein>
<dbReference type="Proteomes" id="UP000001568">
    <property type="component" value="Chromosome 7"/>
</dbReference>
<proteinExistence type="predicted"/>
<dbReference type="RefSeq" id="XP_001419010.1">
    <property type="nucleotide sequence ID" value="XM_001418973.1"/>
</dbReference>
<dbReference type="HOGENOM" id="CLU_2150095_0_0_1"/>
<evidence type="ECO:0000313" key="1">
    <source>
        <dbReference type="EMBL" id="ABO97303.1"/>
    </source>
</evidence>
<gene>
    <name evidence="1" type="ORF">OSTLU_93071</name>
</gene>